<evidence type="ECO:0000256" key="6">
    <source>
        <dbReference type="ARBA" id="ARBA00023010"/>
    </source>
</evidence>
<reference evidence="43" key="12">
    <citation type="journal article" name="Sustainability">
        <title>Comparative Analysis of Sequence Polymorphism in Complete Organelle Genomes of the 'Golden Tide' Seaweed Sargassum horneri between Korean and Chinese Forms.</title>
        <authorList>
            <person name="Byeon S.Y."/>
            <person name="Cheon K.-S."/>
            <person name="Kim S."/>
            <person name="Yun S.-H."/>
            <person name="Oh H.-J."/>
            <person name="Park S.R."/>
            <person name="Kim T.-H."/>
            <person name="Kim J.K."/>
            <person name="Lee H.J."/>
        </authorList>
    </citation>
    <scope>NUCLEOTIDE SEQUENCE</scope>
    <source>
        <strain evidence="43">JD</strain>
    </source>
</reference>
<evidence type="ECO:0000313" key="27">
    <source>
        <dbReference type="EMBL" id="QCT82028.1"/>
    </source>
</evidence>
<reference evidence="13" key="5">
    <citation type="submission" date="2018-01" db="EMBL/GenBank/DDBJ databases">
        <title>Mitochondrial genome of the golden tide-forming alga Sargassum horneri.</title>
        <authorList>
            <person name="Liu F."/>
        </authorList>
    </citation>
    <scope>NUCLEOTIDE SEQUENCE</scope>
    <source>
        <strain evidence="14">NJ-1S</strain>
        <strain evidence="13">NJ-2S</strain>
        <strain evidence="40">NJ-3</strain>
    </source>
</reference>
<dbReference type="EMBL" id="MH607126">
    <property type="protein sequence ID" value="QCT82250.1"/>
    <property type="molecule type" value="Genomic_DNA"/>
</dbReference>
<keyword evidence="2" id="KW-0813">Transport</keyword>
<dbReference type="EMBL" id="MH643730">
    <property type="protein sequence ID" value="QCT82102.1"/>
    <property type="molecule type" value="Genomic_DNA"/>
</dbReference>
<dbReference type="EMBL" id="MH590359">
    <property type="protein sequence ID" value="QCC71045.1"/>
    <property type="molecule type" value="Genomic_DNA"/>
</dbReference>
<reference evidence="19" key="8">
    <citation type="submission" date="2018-07" db="EMBL/GenBank/DDBJ databases">
        <title>Mitochondrial genome (form II) of the golden tide-forming alga Sargassum horneri in 2017.</title>
        <authorList>
            <person name="Liu F."/>
        </authorList>
    </citation>
    <scope>NUCLEOTIDE SEQUENCE</scope>
    <source>
        <strain evidence="23">SS2017-1_F</strain>
        <strain evidence="12">YS2017-1</strain>
        <strain evidence="21">YS2017-3</strain>
        <strain evidence="19">YS2017-5</strain>
    </source>
</reference>
<evidence type="ECO:0000313" key="34">
    <source>
        <dbReference type="EMBL" id="QCT82287.1"/>
    </source>
</evidence>
<dbReference type="EMBL" id="MG774888">
    <property type="protein sequence ID" value="AYM32633.1"/>
    <property type="molecule type" value="Genomic_DNA"/>
</dbReference>
<evidence type="ECO:0000313" key="32">
    <source>
        <dbReference type="EMBL" id="QCT82213.1"/>
    </source>
</evidence>
<gene>
    <name evidence="8" type="primary">orf41</name>
    <name evidence="8" type="ORF">SarhoMp08</name>
</gene>
<geneLocation type="mitochondrion" evidence="8"/>
<dbReference type="EMBL" id="MH590358">
    <property type="protein sequence ID" value="QCC71008.1"/>
    <property type="molecule type" value="Genomic_DNA"/>
</dbReference>
<reference evidence="15" key="4">
    <citation type="submission" date="2018-01" db="EMBL/GenBank/DDBJ databases">
        <title>Mitochondrial genome (Japan I) of the golden tide-forming alga Sargassum horneri.</title>
        <authorList>
            <person name="Liu F."/>
        </authorList>
    </citation>
    <scope>NUCLEOTIDE SEQUENCE</scope>
    <source>
        <strain evidence="15">JP-1</strain>
        <strain evidence="16">JP-2</strain>
    </source>
</reference>
<dbReference type="GeneID" id="19940533"/>
<evidence type="ECO:0000256" key="5">
    <source>
        <dbReference type="ARBA" id="ARBA00022989"/>
    </source>
</evidence>
<evidence type="ECO:0000313" key="8">
    <source>
        <dbReference type="EMBL" id="AIE46207.1"/>
    </source>
</evidence>
<evidence type="ECO:0000313" key="19">
    <source>
        <dbReference type="EMBL" id="QCC71082.1"/>
    </source>
</evidence>
<keyword evidence="3" id="KW-0812">Transmembrane</keyword>
<evidence type="ECO:0000313" key="33">
    <source>
        <dbReference type="EMBL" id="QCT82250.1"/>
    </source>
</evidence>
<evidence type="ECO:0000313" key="31">
    <source>
        <dbReference type="EMBL" id="QCT82176.1"/>
    </source>
</evidence>
<dbReference type="EMBL" id="KJ938300">
    <property type="protein sequence ID" value="AIE46207.1"/>
    <property type="molecule type" value="Genomic_DNA"/>
</dbReference>
<dbReference type="EMBL" id="MH586537">
    <property type="protein sequence ID" value="QCC70934.1"/>
    <property type="molecule type" value="Genomic_DNA"/>
</dbReference>
<evidence type="ECO:0000313" key="10">
    <source>
        <dbReference type="EMBL" id="AWW89685.1"/>
    </source>
</evidence>
<evidence type="ECO:0000313" key="26">
    <source>
        <dbReference type="EMBL" id="QCT81991.1"/>
    </source>
</evidence>
<dbReference type="EMBL" id="MH590361">
    <property type="protein sequence ID" value="QCC71119.1"/>
    <property type="molecule type" value="Genomic_DNA"/>
</dbReference>
<evidence type="ECO:0000313" key="28">
    <source>
        <dbReference type="EMBL" id="QCT82065.1"/>
    </source>
</evidence>
<dbReference type="EMBL" id="MH586538">
    <property type="protein sequence ID" value="QCC70971.1"/>
    <property type="molecule type" value="Genomic_DNA"/>
</dbReference>
<evidence type="ECO:0000313" key="41">
    <source>
        <dbReference type="EMBL" id="QKY75726.1"/>
    </source>
</evidence>
<keyword evidence="5" id="KW-1133">Transmembrane helix</keyword>
<evidence type="ECO:0000256" key="7">
    <source>
        <dbReference type="ARBA" id="ARBA00023136"/>
    </source>
</evidence>
<dbReference type="EMBL" id="MG681097">
    <property type="protein sequence ID" value="AWW89685.1"/>
    <property type="molecule type" value="Genomic_DNA"/>
</dbReference>
<reference evidence="30" key="9">
    <citation type="submission" date="2018-07" db="EMBL/GenBank/DDBJ databases">
        <title>Mitochondrial genome (form II) of the golden tide-forming alga Sargassum horneri in 2018.</title>
        <authorList>
            <person name="Liu F."/>
        </authorList>
    </citation>
    <scope>NUCLEOTIDE SEQUENCE</scope>
    <source>
        <strain evidence="36">ECS2018-1</strain>
        <strain evidence="37">ECS2018-2</strain>
        <strain evidence="32">SS2018-1</strain>
        <strain evidence="30">YS2018-1</strain>
        <strain evidence="31">YS2018-2</strain>
    </source>
</reference>
<dbReference type="EMBL" id="MH814647">
    <property type="protein sequence ID" value="QDA22250.1"/>
    <property type="molecule type" value="Genomic_DNA"/>
</dbReference>
<dbReference type="EMBL" id="MG762006">
    <property type="protein sequence ID" value="AYK28735.1"/>
    <property type="molecule type" value="Genomic_DNA"/>
</dbReference>
<evidence type="ECO:0000313" key="17">
    <source>
        <dbReference type="EMBL" id="QCC71008.1"/>
    </source>
</evidence>
<dbReference type="EMBL" id="MH602246">
    <property type="protein sequence ID" value="QCT82213.1"/>
    <property type="molecule type" value="Genomic_DNA"/>
</dbReference>
<evidence type="ECO:0000313" key="14">
    <source>
        <dbReference type="EMBL" id="AYK28772.1"/>
    </source>
</evidence>
<comment type="subcellular location">
    <subcellularLocation>
        <location evidence="1">Membrane</location>
        <topology evidence="1">Single-pass membrane protein</topology>
    </subcellularLocation>
</comment>
<organism evidence="8">
    <name type="scientific">Sargassum horneri</name>
    <dbReference type="NCBI Taxonomy" id="74089"/>
    <lineage>
        <taxon>Eukaryota</taxon>
        <taxon>Sar</taxon>
        <taxon>Stramenopiles</taxon>
        <taxon>Ochrophyta</taxon>
        <taxon>PX clade</taxon>
        <taxon>Phaeophyceae</taxon>
        <taxon>Fucales</taxon>
        <taxon>Sargassaceae</taxon>
        <taxon>Sargassum</taxon>
    </lineage>
</organism>
<protein>
    <submittedName>
        <fullName evidence="8">Uncharacterized protein</fullName>
    </submittedName>
</protein>
<evidence type="ECO:0000256" key="2">
    <source>
        <dbReference type="ARBA" id="ARBA00022448"/>
    </source>
</evidence>
<dbReference type="EMBL" id="MH607125">
    <property type="protein sequence ID" value="QCT82028.1"/>
    <property type="molecule type" value="Genomic_DNA"/>
</dbReference>
<dbReference type="EMBL" id="MH590366">
    <property type="protein sequence ID" value="QCC71304.1"/>
    <property type="molecule type" value="Genomic_DNA"/>
</dbReference>
<dbReference type="Pfam" id="PF02416">
    <property type="entry name" value="TatA_B_E"/>
    <property type="match status" value="1"/>
</dbReference>
<dbReference type="EMBL" id="MG770606">
    <property type="protein sequence ID" value="QKJ82069.1"/>
    <property type="molecule type" value="Genomic_DNA"/>
</dbReference>
<dbReference type="EMBL" id="MH620962">
    <property type="protein sequence ID" value="QKY75726.1"/>
    <property type="molecule type" value="Genomic_DNA"/>
</dbReference>
<proteinExistence type="predicted"/>
<sequence length="41" mass="4794">MKISLLQFLFIFCVGLLFFADLPKLAKSVKEKIRGFKKFNN</sequence>
<evidence type="ECO:0000313" key="23">
    <source>
        <dbReference type="EMBL" id="QCC71230.1"/>
    </source>
</evidence>
<reference evidence="8" key="1">
    <citation type="journal article" date="2014" name="J. Appl. Phycol.">
        <title>Complete mitochondrial genome of the brown alga Sargassum horneri (Sargassaceae, Phaeophyceae): genome organization and phylogenetic analyses.</title>
        <authorList>
            <person name="Liu F."/>
            <person name="Pang S."/>
            <person name="Li X."/>
            <person name="Li J."/>
        </authorList>
    </citation>
    <scope>NUCLEOTIDE SEQUENCE</scope>
</reference>
<keyword evidence="4" id="KW-0653">Protein transport</keyword>
<dbReference type="EMBL" id="MG681096">
    <property type="protein sequence ID" value="AWW89648.1"/>
    <property type="molecule type" value="Genomic_DNA"/>
</dbReference>
<evidence type="ECO:0000313" key="18">
    <source>
        <dbReference type="EMBL" id="QCC71045.1"/>
    </source>
</evidence>
<dbReference type="EMBL" id="MH814648">
    <property type="protein sequence ID" value="QDA22287.1"/>
    <property type="molecule type" value="Genomic_DNA"/>
</dbReference>
<evidence type="ECO:0000313" key="9">
    <source>
        <dbReference type="EMBL" id="AWW89648.1"/>
    </source>
</evidence>
<evidence type="ECO:0000313" key="40">
    <source>
        <dbReference type="EMBL" id="QKJ82069.1"/>
    </source>
</evidence>
<evidence type="ECO:0000313" key="11">
    <source>
        <dbReference type="EMBL" id="AWW89722.1"/>
    </source>
</evidence>
<dbReference type="AlphaFoldDB" id="A0A068LH38"/>
<dbReference type="EMBL" id="MH602244">
    <property type="protein sequence ID" value="QCT82139.1"/>
    <property type="molecule type" value="Genomic_DNA"/>
</dbReference>
<dbReference type="EMBL" id="MH814649">
    <property type="protein sequence ID" value="QDA22324.1"/>
    <property type="molecule type" value="Genomic_DNA"/>
</dbReference>
<evidence type="ECO:0000313" key="21">
    <source>
        <dbReference type="EMBL" id="QCC71156.1"/>
    </source>
</evidence>
<evidence type="ECO:0000256" key="3">
    <source>
        <dbReference type="ARBA" id="ARBA00022692"/>
    </source>
</evidence>
<dbReference type="EMBL" id="MH607124">
    <property type="protein sequence ID" value="QCT81991.1"/>
    <property type="molecule type" value="Genomic_DNA"/>
</dbReference>
<reference evidence="17" key="6">
    <citation type="submission" date="2018-07" db="EMBL/GenBank/DDBJ databases">
        <title>Mitochondrial genome (form I) of the golden tide-forming alga Sargassum horneri in 2017.</title>
        <authorList>
            <person name="Liu F."/>
        </authorList>
    </citation>
    <scope>NUCLEOTIDE SEQUENCE</scope>
    <source>
        <strain evidence="25">SS2017-2_F</strain>
        <strain evidence="24">SS2017-2_R</strain>
        <strain evidence="10">YS2017-2</strain>
        <strain evidence="20">YS2017-4</strain>
        <strain evidence="18">YS2017-6</strain>
        <strain evidence="17">YS2017-7</strain>
    </source>
</reference>
<dbReference type="EMBL" id="MH620963">
    <property type="protein sequence ID" value="QKY75763.1"/>
    <property type="molecule type" value="Genomic_DNA"/>
</dbReference>
<dbReference type="EMBL" id="MT795186">
    <property type="protein sequence ID" value="QNU09234.1"/>
    <property type="molecule type" value="Genomic_DNA"/>
</dbReference>
<reference evidence="38" key="11">
    <citation type="submission" date="2018-08" db="EMBL/GenBank/DDBJ databases">
        <title>Mitochondrial genome (form I) of the golden tide-forming alga Sargassum horneri in 2018.</title>
        <authorList>
            <person name="Liu F."/>
        </authorList>
    </citation>
    <scope>NUCLEOTIDE SEQUENCE</scope>
    <source>
        <strain evidence="29">HY-1_B</strain>
        <strain evidence="38">ST-1</strain>
        <strain evidence="39">ST-2</strain>
    </source>
</reference>
<reference evidence="9" key="2">
    <citation type="submission" date="2017-12" db="EMBL/GenBank/DDBJ databases">
        <title>Mitochondrial genome (form I) of the golden tide-forming alga Sargassum horneri in 2016.</title>
        <authorList>
            <person name="Liu F."/>
        </authorList>
    </citation>
    <scope>NUCLEOTIDE SEQUENCE</scope>
    <source>
        <strain evidence="9">YS2016-2</strain>
    </source>
</reference>
<evidence type="ECO:0000313" key="22">
    <source>
        <dbReference type="EMBL" id="QCC71193.1"/>
    </source>
</evidence>
<keyword evidence="8" id="KW-0496">Mitochondrion</keyword>
<dbReference type="EMBL" id="MG681099">
    <property type="protein sequence ID" value="AWW89759.1"/>
    <property type="molecule type" value="Genomic_DNA"/>
</dbReference>
<reference evidence="11" key="3">
    <citation type="submission" date="2017-12" db="EMBL/GenBank/DDBJ databases">
        <title>Mitochondrial genome (form II) of the golden tide-forming alga Sargassum horneri in 2016.</title>
        <authorList>
            <person name="Liu F."/>
        </authorList>
    </citation>
    <scope>NUCLEOTIDE SEQUENCE</scope>
    <source>
        <strain evidence="11">YS2016-1</strain>
    </source>
</reference>
<evidence type="ECO:0000313" key="25">
    <source>
        <dbReference type="EMBL" id="QCC71304.1"/>
    </source>
</evidence>
<evidence type="ECO:0000313" key="43">
    <source>
        <dbReference type="EMBL" id="QNU09234.1"/>
    </source>
</evidence>
<evidence type="ECO:0000313" key="39">
    <source>
        <dbReference type="EMBL" id="QDA22324.1"/>
    </source>
</evidence>
<evidence type="ECO:0000256" key="4">
    <source>
        <dbReference type="ARBA" id="ARBA00022927"/>
    </source>
</evidence>
<dbReference type="EMBL" id="MH814646">
    <property type="protein sequence ID" value="QDA22213.1"/>
    <property type="molecule type" value="Genomic_DNA"/>
</dbReference>
<evidence type="ECO:0000313" key="42">
    <source>
        <dbReference type="EMBL" id="QKY75763.1"/>
    </source>
</evidence>
<evidence type="ECO:0000313" key="30">
    <source>
        <dbReference type="EMBL" id="QCT82139.1"/>
    </source>
</evidence>
<evidence type="ECO:0000313" key="37">
    <source>
        <dbReference type="EMBL" id="QDA22250.1"/>
    </source>
</evidence>
<dbReference type="EMBL" id="MH590364">
    <property type="protein sequence ID" value="QCC71230.1"/>
    <property type="molecule type" value="Genomic_DNA"/>
</dbReference>
<dbReference type="EMBL" id="MH643728">
    <property type="protein sequence ID" value="QCT82065.1"/>
    <property type="molecule type" value="Genomic_DNA"/>
</dbReference>
<dbReference type="EMBL" id="MG774887">
    <property type="protein sequence ID" value="AYM32596.1"/>
    <property type="molecule type" value="Genomic_DNA"/>
</dbReference>
<dbReference type="EMBL" id="MH590362">
    <property type="protein sequence ID" value="QCC71156.1"/>
    <property type="molecule type" value="Genomic_DNA"/>
</dbReference>
<dbReference type="EMBL" id="MG762007">
    <property type="protein sequence ID" value="AYK28772.1"/>
    <property type="molecule type" value="Genomic_DNA"/>
</dbReference>
<reference evidence="26" key="7">
    <citation type="submission" date="2018-07" db="EMBL/GenBank/DDBJ databases">
        <title>Mitochondrial genome (form I) of the golden tide-forming alga Sargassum horneri.</title>
        <authorList>
            <person name="Liu F."/>
        </authorList>
    </citation>
    <scope>NUCLEOTIDE SEQUENCE</scope>
    <source>
        <strain evidence="27">QD-1_B</strain>
        <strain evidence="41">RC-2</strain>
        <strain evidence="28">RZ-2_F</strain>
        <strain evidence="26">YT-2_B</strain>
    </source>
</reference>
<keyword evidence="7" id="KW-0472">Membrane</keyword>
<dbReference type="EMBL" id="MH602245">
    <property type="protein sequence ID" value="QCT82176.1"/>
    <property type="molecule type" value="Genomic_DNA"/>
</dbReference>
<evidence type="ECO:0000313" key="24">
    <source>
        <dbReference type="EMBL" id="QCC71267.1"/>
    </source>
</evidence>
<evidence type="ECO:0000313" key="16">
    <source>
        <dbReference type="EMBL" id="AYM32633.1"/>
    </source>
</evidence>
<dbReference type="EMBL" id="MH590363">
    <property type="protein sequence ID" value="QCC71193.1"/>
    <property type="molecule type" value="Genomic_DNA"/>
</dbReference>
<evidence type="ECO:0000313" key="12">
    <source>
        <dbReference type="EMBL" id="AWW89759.1"/>
    </source>
</evidence>
<evidence type="ECO:0000313" key="29">
    <source>
        <dbReference type="EMBL" id="QCT82102.1"/>
    </source>
</evidence>
<name>A0A068LH38_9PHAE</name>
<dbReference type="EMBL" id="MH643729">
    <property type="protein sequence ID" value="QCT82324.1"/>
    <property type="molecule type" value="Genomic_DNA"/>
</dbReference>
<evidence type="ECO:0000313" key="15">
    <source>
        <dbReference type="EMBL" id="AYM32596.1"/>
    </source>
</evidence>
<dbReference type="EMBL" id="MH590360">
    <property type="protein sequence ID" value="QCC71082.1"/>
    <property type="molecule type" value="Genomic_DNA"/>
</dbReference>
<dbReference type="InterPro" id="IPR003369">
    <property type="entry name" value="TatA/B/E"/>
</dbReference>
<evidence type="ECO:0000313" key="38">
    <source>
        <dbReference type="EMBL" id="QDA22287.1"/>
    </source>
</evidence>
<accession>A0A068LH38</accession>
<keyword evidence="6" id="KW-0811">Translocation</keyword>
<dbReference type="RefSeq" id="YP_009049390.1">
    <property type="nucleotide sequence ID" value="NC_024613.1"/>
</dbReference>
<dbReference type="EMBL" id="MG681098">
    <property type="protein sequence ID" value="AWW89722.1"/>
    <property type="molecule type" value="Genomic_DNA"/>
</dbReference>
<dbReference type="EMBL" id="MH607127">
    <property type="protein sequence ID" value="QCT82287.1"/>
    <property type="molecule type" value="Genomic_DNA"/>
</dbReference>
<evidence type="ECO:0000313" key="13">
    <source>
        <dbReference type="EMBL" id="AYK28735.1"/>
    </source>
</evidence>
<evidence type="ECO:0000313" key="35">
    <source>
        <dbReference type="EMBL" id="QCT82324.1"/>
    </source>
</evidence>
<evidence type="ECO:0000256" key="1">
    <source>
        <dbReference type="ARBA" id="ARBA00004167"/>
    </source>
</evidence>
<reference evidence="22" key="10">
    <citation type="submission" date="2018-07" db="EMBL/GenBank/DDBJ databases">
        <title>Mitochondrial genome (form II) of the golden tide-forming alga Sargassum horneri.</title>
        <authorList>
            <person name="Liu F."/>
        </authorList>
    </citation>
    <scope>NUCLEOTIDE SEQUENCE</scope>
    <source>
        <strain evidence="33">QD-2_B</strain>
        <strain evidence="42">RC-1</strain>
        <strain evidence="35">RZ-1_F</strain>
        <strain evidence="22">SS2017-1_R</strain>
        <strain evidence="34">YT-1_B</strain>
    </source>
</reference>
<evidence type="ECO:0000313" key="36">
    <source>
        <dbReference type="EMBL" id="QDA22213.1"/>
    </source>
</evidence>
<evidence type="ECO:0000313" key="20">
    <source>
        <dbReference type="EMBL" id="QCC71119.1"/>
    </source>
</evidence>
<dbReference type="EMBL" id="MH590365">
    <property type="protein sequence ID" value="QCC71267.1"/>
    <property type="molecule type" value="Genomic_DNA"/>
</dbReference>